<proteinExistence type="predicted"/>
<dbReference type="Proteomes" id="UP001234297">
    <property type="component" value="Chromosome 5"/>
</dbReference>
<comment type="caution">
    <text evidence="1">The sequence shown here is derived from an EMBL/GenBank/DDBJ whole genome shotgun (WGS) entry which is preliminary data.</text>
</comment>
<reference evidence="1 2" key="1">
    <citation type="journal article" date="2022" name="Hortic Res">
        <title>A haplotype resolved chromosomal level avocado genome allows analysis of novel avocado genes.</title>
        <authorList>
            <person name="Nath O."/>
            <person name="Fletcher S.J."/>
            <person name="Hayward A."/>
            <person name="Shaw L.M."/>
            <person name="Masouleh A.K."/>
            <person name="Furtado A."/>
            <person name="Henry R.J."/>
            <person name="Mitter N."/>
        </authorList>
    </citation>
    <scope>NUCLEOTIDE SEQUENCE [LARGE SCALE GENOMIC DNA]</scope>
    <source>
        <strain evidence="2">cv. Hass</strain>
    </source>
</reference>
<keyword evidence="2" id="KW-1185">Reference proteome</keyword>
<evidence type="ECO:0000313" key="1">
    <source>
        <dbReference type="EMBL" id="KAJ8642088.1"/>
    </source>
</evidence>
<dbReference type="EMBL" id="CM056813">
    <property type="protein sequence ID" value="KAJ8642088.1"/>
    <property type="molecule type" value="Genomic_DNA"/>
</dbReference>
<name>A0ACC2M9I1_PERAE</name>
<evidence type="ECO:0000313" key="2">
    <source>
        <dbReference type="Proteomes" id="UP001234297"/>
    </source>
</evidence>
<accession>A0ACC2M9I1</accession>
<gene>
    <name evidence="1" type="ORF">MRB53_018782</name>
</gene>
<organism evidence="1 2">
    <name type="scientific">Persea americana</name>
    <name type="common">Avocado</name>
    <dbReference type="NCBI Taxonomy" id="3435"/>
    <lineage>
        <taxon>Eukaryota</taxon>
        <taxon>Viridiplantae</taxon>
        <taxon>Streptophyta</taxon>
        <taxon>Embryophyta</taxon>
        <taxon>Tracheophyta</taxon>
        <taxon>Spermatophyta</taxon>
        <taxon>Magnoliopsida</taxon>
        <taxon>Magnoliidae</taxon>
        <taxon>Laurales</taxon>
        <taxon>Lauraceae</taxon>
        <taxon>Persea</taxon>
    </lineage>
</organism>
<sequence length="911" mass="102726">MESAMNQDNPLVEFHVGSQVDNAEGTMAHDVEHHVSEENKVIESSDGCTGTDDKMGCSTETDPKLNVGEGTSIQEPYVGMEFESEEAARLFYNAYAMQVGFGSRVSRNRRSRKDGETIARNFVCCKEGFRLRRHGDNGGRTRRNRANTREGCMAMISIKKTNLGKWAVSKFVKEHNHPLLSPSEVRSLRSHRNVSDSSKKSDAEPHVDDDLEMIEHFEGAENLEPFEGMELESEEAARIFYSAYARRTGFRSRISKNRRSRKNGEIIARTFVCYKEGYRLNRHDSKKDRIYRPRAITREGCEAMIMVKKTSSAKWVIAKFVKEHTHPLLDPSNMRGLRSHNVSGSSKKPTEGATRRKEASDVISGVVAKDGESDNAGSTEPVRSNHIEALRKRKRIPDKDPQDVIDYLERMQSENPAFFYAAKIDADESLHSPKQLANVERSHPTFRGEFQKCVNLTETVYEFESCWKSLVDKFGLKKNQWLRSLYNARQKWAPVYLQDTFIAQISTTQQSESMNSYFDGYVFSNTSMQDFVMQYERALASRYEMELEEDIRTTHTKPSLKTTLPIEKQAANTYTRTVFLKFQEEVFESLGYVANKVKEEEAVSTYEVTTFEEQERARTVMFNASERRASCSCLMFEFSGVLCRHALIVFTLSNFMTLPSYYILERWTRNAKSVVGLDKRGVAMQANCRKSPTLRHSFLCKQAIRCAEVGATSVQDYDVAMRALREAWEKIVASKNKGVEVGQLDTQVSGGLQGPSSNAHIEMHNITNRMTLGNLQQPKKRGRPRKSTSKPDAEKVIKNIKKCAICKEHGHDDSNCPRLRPIGGSFGTSGGMILMDTGPSELHGHGGLGGEQLGFSEGILGLSLGDRFDSHVTSGIPNFGPNNFFQISLANSRLFNVNEEFSLTGARPSGP</sequence>
<protein>
    <submittedName>
        <fullName evidence="1">Uncharacterized protein</fullName>
    </submittedName>
</protein>